<protein>
    <recommendedName>
        <fullName evidence="4">Lipoprotein</fullName>
    </recommendedName>
</protein>
<accession>A0A1R4EEF4</accession>
<reference evidence="3" key="1">
    <citation type="submission" date="2017-02" db="EMBL/GenBank/DDBJ databases">
        <authorList>
            <person name="Mornico D."/>
        </authorList>
    </citation>
    <scope>NUCLEOTIDE SEQUENCE [LARGE SCALE GENOMIC DNA]</scope>
</reference>
<keyword evidence="1" id="KW-0732">Signal</keyword>
<evidence type="ECO:0000313" key="3">
    <source>
        <dbReference type="Proteomes" id="UP000188169"/>
    </source>
</evidence>
<dbReference type="RefSeq" id="WP_244152371.1">
    <property type="nucleotide sequence ID" value="NZ_FUGD01000065.1"/>
</dbReference>
<sequence>MNSILTPIAVIKVLLLGALCSSSLTACYVQPHSQVSVSGQPKATQLQSAANQAMPMGRYAKVDSPADSQLVIEVTKTGMAMPAKAVKINLTAESTNAKANQTACSYQGVATLMGQDALHGMVYTAPISSITTQTDGTKLNMTRDKGLIFFRFKDNVLSLDSNNPEALSVLCQDDVKLKGDYTKLK</sequence>
<dbReference type="AlphaFoldDB" id="A0A1R4EEF4"/>
<gene>
    <name evidence="2" type="ORF">A1019T_00841</name>
</gene>
<evidence type="ECO:0000256" key="1">
    <source>
        <dbReference type="SAM" id="SignalP"/>
    </source>
</evidence>
<proteinExistence type="predicted"/>
<evidence type="ECO:0000313" key="2">
    <source>
        <dbReference type="EMBL" id="SJM36874.1"/>
    </source>
</evidence>
<dbReference type="EMBL" id="FUGD01000065">
    <property type="protein sequence ID" value="SJM36874.1"/>
    <property type="molecule type" value="Genomic_DNA"/>
</dbReference>
<organism evidence="2 3">
    <name type="scientific">Psychrobacter pasteurii</name>
    <dbReference type="NCBI Taxonomy" id="1945520"/>
    <lineage>
        <taxon>Bacteria</taxon>
        <taxon>Pseudomonadati</taxon>
        <taxon>Pseudomonadota</taxon>
        <taxon>Gammaproteobacteria</taxon>
        <taxon>Moraxellales</taxon>
        <taxon>Moraxellaceae</taxon>
        <taxon>Psychrobacter</taxon>
    </lineage>
</organism>
<evidence type="ECO:0008006" key="4">
    <source>
        <dbReference type="Google" id="ProtNLM"/>
    </source>
</evidence>
<keyword evidence="3" id="KW-1185">Reference proteome</keyword>
<dbReference type="Proteomes" id="UP000188169">
    <property type="component" value="Unassembled WGS sequence"/>
</dbReference>
<name>A0A1R4EEF4_9GAMM</name>
<feature type="chain" id="PRO_5012096784" description="Lipoprotein" evidence="1">
    <location>
        <begin position="27"/>
        <end position="185"/>
    </location>
</feature>
<feature type="signal peptide" evidence="1">
    <location>
        <begin position="1"/>
        <end position="26"/>
    </location>
</feature>